<organism evidence="1 2">
    <name type="scientific">Sphaerobolus stellatus (strain SS14)</name>
    <dbReference type="NCBI Taxonomy" id="990650"/>
    <lineage>
        <taxon>Eukaryota</taxon>
        <taxon>Fungi</taxon>
        <taxon>Dikarya</taxon>
        <taxon>Basidiomycota</taxon>
        <taxon>Agaricomycotina</taxon>
        <taxon>Agaricomycetes</taxon>
        <taxon>Phallomycetidae</taxon>
        <taxon>Geastrales</taxon>
        <taxon>Sphaerobolaceae</taxon>
        <taxon>Sphaerobolus</taxon>
    </lineage>
</organism>
<feature type="non-terminal residue" evidence="1">
    <location>
        <position position="1"/>
    </location>
</feature>
<keyword evidence="2" id="KW-1185">Reference proteome</keyword>
<feature type="non-terminal residue" evidence="1">
    <location>
        <position position="95"/>
    </location>
</feature>
<sequence length="95" mass="10615">RDKGNPRFVRNLLWNEHEISFSSSGNLSIFASPLPTPPISELSNAAALSTISTHKDLFKIVTPIKIDRLEALLSSHPNQPFVKSVCRGMREGFWP</sequence>
<dbReference type="HOGENOM" id="CLU_165631_0_0_1"/>
<reference evidence="1 2" key="1">
    <citation type="submission" date="2014-06" db="EMBL/GenBank/DDBJ databases">
        <title>Evolutionary Origins and Diversification of the Mycorrhizal Mutualists.</title>
        <authorList>
            <consortium name="DOE Joint Genome Institute"/>
            <consortium name="Mycorrhizal Genomics Consortium"/>
            <person name="Kohler A."/>
            <person name="Kuo A."/>
            <person name="Nagy L.G."/>
            <person name="Floudas D."/>
            <person name="Copeland A."/>
            <person name="Barry K.W."/>
            <person name="Cichocki N."/>
            <person name="Veneault-Fourrey C."/>
            <person name="LaButti K."/>
            <person name="Lindquist E.A."/>
            <person name="Lipzen A."/>
            <person name="Lundell T."/>
            <person name="Morin E."/>
            <person name="Murat C."/>
            <person name="Riley R."/>
            <person name="Ohm R."/>
            <person name="Sun H."/>
            <person name="Tunlid A."/>
            <person name="Henrissat B."/>
            <person name="Grigoriev I.V."/>
            <person name="Hibbett D.S."/>
            <person name="Martin F."/>
        </authorList>
    </citation>
    <scope>NUCLEOTIDE SEQUENCE [LARGE SCALE GENOMIC DNA]</scope>
    <source>
        <strain evidence="1 2">SS14</strain>
    </source>
</reference>
<dbReference type="AlphaFoldDB" id="A0A0C9U0Y8"/>
<evidence type="ECO:0000313" key="1">
    <source>
        <dbReference type="EMBL" id="KIJ22667.1"/>
    </source>
</evidence>
<dbReference type="OrthoDB" id="3254233at2759"/>
<gene>
    <name evidence="1" type="ORF">M422DRAFT_136934</name>
</gene>
<proteinExistence type="predicted"/>
<name>A0A0C9U0Y8_SPHS4</name>
<evidence type="ECO:0000313" key="2">
    <source>
        <dbReference type="Proteomes" id="UP000054279"/>
    </source>
</evidence>
<dbReference type="Proteomes" id="UP000054279">
    <property type="component" value="Unassembled WGS sequence"/>
</dbReference>
<dbReference type="EMBL" id="KN838022">
    <property type="protein sequence ID" value="KIJ22667.1"/>
    <property type="molecule type" value="Genomic_DNA"/>
</dbReference>
<protein>
    <submittedName>
        <fullName evidence="1">Uncharacterized protein</fullName>
    </submittedName>
</protein>
<accession>A0A0C9U0Y8</accession>